<dbReference type="CDD" id="cd00063">
    <property type="entry name" value="FN3"/>
    <property type="match status" value="1"/>
</dbReference>
<proteinExistence type="predicted"/>
<evidence type="ECO:0000259" key="1">
    <source>
        <dbReference type="PROSITE" id="PS50172"/>
    </source>
</evidence>
<dbReference type="InterPro" id="IPR013783">
    <property type="entry name" value="Ig-like_fold"/>
</dbReference>
<evidence type="ECO:0008006" key="5">
    <source>
        <dbReference type="Google" id="ProtNLM"/>
    </source>
</evidence>
<organism evidence="3 4">
    <name type="scientific">Fistulina hepatica ATCC 64428</name>
    <dbReference type="NCBI Taxonomy" id="1128425"/>
    <lineage>
        <taxon>Eukaryota</taxon>
        <taxon>Fungi</taxon>
        <taxon>Dikarya</taxon>
        <taxon>Basidiomycota</taxon>
        <taxon>Agaricomycotina</taxon>
        <taxon>Agaricomycetes</taxon>
        <taxon>Agaricomycetidae</taxon>
        <taxon>Agaricales</taxon>
        <taxon>Fistulinaceae</taxon>
        <taxon>Fistulina</taxon>
    </lineage>
</organism>
<keyword evidence="4" id="KW-1185">Reference proteome</keyword>
<dbReference type="GO" id="GO:0034044">
    <property type="term" value="C:exomer complex"/>
    <property type="evidence" value="ECO:0007669"/>
    <property type="project" value="TreeGrafter"/>
</dbReference>
<dbReference type="InterPro" id="IPR031669">
    <property type="entry name" value="Fn3_2"/>
</dbReference>
<dbReference type="PANTHER" id="PTHR47351:SF1">
    <property type="entry name" value="CHITIN BIOSYNTHESIS PROTEIN CHS5"/>
    <property type="match status" value="1"/>
</dbReference>
<dbReference type="Pfam" id="PF00533">
    <property type="entry name" value="BRCT"/>
    <property type="match status" value="1"/>
</dbReference>
<dbReference type="EMBL" id="KN881726">
    <property type="protein sequence ID" value="KIY49122.1"/>
    <property type="molecule type" value="Genomic_DNA"/>
</dbReference>
<dbReference type="Proteomes" id="UP000054144">
    <property type="component" value="Unassembled WGS sequence"/>
</dbReference>
<dbReference type="InterPro" id="IPR031673">
    <property type="entry name" value="Chs5_N"/>
</dbReference>
<dbReference type="SUPFAM" id="SSF52113">
    <property type="entry name" value="BRCT domain"/>
    <property type="match status" value="1"/>
</dbReference>
<dbReference type="Gene3D" id="3.40.50.10190">
    <property type="entry name" value="BRCT domain"/>
    <property type="match status" value="1"/>
</dbReference>
<dbReference type="GO" id="GO:0006893">
    <property type="term" value="P:Golgi to plasma membrane transport"/>
    <property type="evidence" value="ECO:0007669"/>
    <property type="project" value="TreeGrafter"/>
</dbReference>
<dbReference type="SMART" id="SM00060">
    <property type="entry name" value="FN3"/>
    <property type="match status" value="1"/>
</dbReference>
<sequence>MAQSDSFTFTVGKLDAGMAILLGERAHLIEFPSILLPPGATAGSIVNISVTQNFAEEKRRDEEFWALQDAILNEFGVKTPKPPQLNVRNVTQTSVTLEWPPIELASAKLRSLDIYRNGQRLAAIPSALSNTSTKLSGLEIDTEYTFQLILRTTAGTFPSNVALVQTHTMTDTSGICVCFGTIQDPELLENAKDALVQMGAKWSDKIQIDTTHFVCTTPAMTPGGAEAGGNTPQSPGIEYQRALQLSIPVVQPQWILACHSEHRMIPIAR</sequence>
<feature type="domain" description="Fibronectin type-III" evidence="2">
    <location>
        <begin position="79"/>
        <end position="173"/>
    </location>
</feature>
<evidence type="ECO:0000313" key="3">
    <source>
        <dbReference type="EMBL" id="KIY49122.1"/>
    </source>
</evidence>
<protein>
    <recommendedName>
        <fullName evidence="5">BRCT domain-containing protein</fullName>
    </recommendedName>
</protein>
<dbReference type="Gene3D" id="2.60.40.10">
    <property type="entry name" value="Immunoglobulins"/>
    <property type="match status" value="1"/>
</dbReference>
<dbReference type="Gene3D" id="6.20.120.50">
    <property type="match status" value="1"/>
</dbReference>
<dbReference type="GO" id="GO:0005802">
    <property type="term" value="C:trans-Golgi network"/>
    <property type="evidence" value="ECO:0007669"/>
    <property type="project" value="TreeGrafter"/>
</dbReference>
<dbReference type="SUPFAM" id="SSF49265">
    <property type="entry name" value="Fibronectin type III"/>
    <property type="match status" value="1"/>
</dbReference>
<dbReference type="GO" id="GO:0000747">
    <property type="term" value="P:conjugation with cellular fusion"/>
    <property type="evidence" value="ECO:0007669"/>
    <property type="project" value="TreeGrafter"/>
</dbReference>
<dbReference type="PROSITE" id="PS50172">
    <property type="entry name" value="BRCT"/>
    <property type="match status" value="1"/>
</dbReference>
<dbReference type="CDD" id="cd13945">
    <property type="entry name" value="Chs5_N"/>
    <property type="match status" value="1"/>
</dbReference>
<dbReference type="AlphaFoldDB" id="A0A0D7ADR2"/>
<dbReference type="Pfam" id="PF16893">
    <property type="entry name" value="fn3_2"/>
    <property type="match status" value="1"/>
</dbReference>
<dbReference type="PANTHER" id="PTHR47351">
    <property type="entry name" value="CHITIN BIOSYNTHESIS PROTEIN CHS5"/>
    <property type="match status" value="1"/>
</dbReference>
<evidence type="ECO:0000259" key="2">
    <source>
        <dbReference type="PROSITE" id="PS50853"/>
    </source>
</evidence>
<dbReference type="InterPro" id="IPR036116">
    <property type="entry name" value="FN3_sf"/>
</dbReference>
<dbReference type="Pfam" id="PF16892">
    <property type="entry name" value="CHS5_N"/>
    <property type="match status" value="1"/>
</dbReference>
<name>A0A0D7ADR2_9AGAR</name>
<evidence type="ECO:0000313" key="4">
    <source>
        <dbReference type="Proteomes" id="UP000054144"/>
    </source>
</evidence>
<dbReference type="GO" id="GO:0046983">
    <property type="term" value="F:protein dimerization activity"/>
    <property type="evidence" value="ECO:0007669"/>
    <property type="project" value="InterPro"/>
</dbReference>
<dbReference type="OrthoDB" id="245697at2759"/>
<reference evidence="3 4" key="1">
    <citation type="journal article" date="2015" name="Fungal Genet. Biol.">
        <title>Evolution of novel wood decay mechanisms in Agaricales revealed by the genome sequences of Fistulina hepatica and Cylindrobasidium torrendii.</title>
        <authorList>
            <person name="Floudas D."/>
            <person name="Held B.W."/>
            <person name="Riley R."/>
            <person name="Nagy L.G."/>
            <person name="Koehler G."/>
            <person name="Ransdell A.S."/>
            <person name="Younus H."/>
            <person name="Chow J."/>
            <person name="Chiniquy J."/>
            <person name="Lipzen A."/>
            <person name="Tritt A."/>
            <person name="Sun H."/>
            <person name="Haridas S."/>
            <person name="LaButti K."/>
            <person name="Ohm R.A."/>
            <person name="Kues U."/>
            <person name="Blanchette R.A."/>
            <person name="Grigoriev I.V."/>
            <person name="Minto R.E."/>
            <person name="Hibbett D.S."/>
        </authorList>
    </citation>
    <scope>NUCLEOTIDE SEQUENCE [LARGE SCALE GENOMIC DNA]</scope>
    <source>
        <strain evidence="3 4">ATCC 64428</strain>
    </source>
</reference>
<accession>A0A0D7ADR2</accession>
<dbReference type="InterPro" id="IPR003961">
    <property type="entry name" value="FN3_dom"/>
</dbReference>
<gene>
    <name evidence="3" type="ORF">FISHEDRAFT_41968</name>
</gene>
<dbReference type="PROSITE" id="PS50853">
    <property type="entry name" value="FN3"/>
    <property type="match status" value="1"/>
</dbReference>
<dbReference type="InterPro" id="IPR001357">
    <property type="entry name" value="BRCT_dom"/>
</dbReference>
<dbReference type="SMART" id="SM00292">
    <property type="entry name" value="BRCT"/>
    <property type="match status" value="1"/>
</dbReference>
<dbReference type="InterPro" id="IPR052827">
    <property type="entry name" value="CHS_Export/Cell_Fusion_Reg"/>
</dbReference>
<dbReference type="InterPro" id="IPR036420">
    <property type="entry name" value="BRCT_dom_sf"/>
</dbReference>
<feature type="domain" description="BRCT" evidence="1">
    <location>
        <begin position="189"/>
        <end position="269"/>
    </location>
</feature>